<dbReference type="EMBL" id="CAMXCT030002557">
    <property type="protein sequence ID" value="CAL4786173.1"/>
    <property type="molecule type" value="Genomic_DNA"/>
</dbReference>
<dbReference type="OrthoDB" id="9332038at2759"/>
<evidence type="ECO:0000259" key="12">
    <source>
        <dbReference type="PROSITE" id="PS50011"/>
    </source>
</evidence>
<dbReference type="GO" id="GO:0005524">
    <property type="term" value="F:ATP binding"/>
    <property type="evidence" value="ECO:0007669"/>
    <property type="project" value="UniProtKB-UniRule"/>
</dbReference>
<dbReference type="InterPro" id="IPR008271">
    <property type="entry name" value="Ser/Thr_kinase_AS"/>
</dbReference>
<evidence type="ECO:0000313" key="15">
    <source>
        <dbReference type="EMBL" id="CAL4786173.1"/>
    </source>
</evidence>
<accession>A0A9P1CYY4</accession>
<evidence type="ECO:0000256" key="4">
    <source>
        <dbReference type="ARBA" id="ARBA00022679"/>
    </source>
</evidence>
<evidence type="ECO:0000313" key="16">
    <source>
        <dbReference type="Proteomes" id="UP001152797"/>
    </source>
</evidence>
<evidence type="ECO:0000256" key="6">
    <source>
        <dbReference type="ARBA" id="ARBA00022777"/>
    </source>
</evidence>
<evidence type="ECO:0000256" key="3">
    <source>
        <dbReference type="ARBA" id="ARBA00022527"/>
    </source>
</evidence>
<proteinExistence type="predicted"/>
<evidence type="ECO:0000256" key="2">
    <source>
        <dbReference type="ARBA" id="ARBA00013194"/>
    </source>
</evidence>
<keyword evidence="9 10" id="KW-0413">Isomerase</keyword>
<dbReference type="InterPro" id="IPR001179">
    <property type="entry name" value="PPIase_FKBP_dom"/>
</dbReference>
<organism evidence="14">
    <name type="scientific">Cladocopium goreaui</name>
    <dbReference type="NCBI Taxonomy" id="2562237"/>
    <lineage>
        <taxon>Eukaryota</taxon>
        <taxon>Sar</taxon>
        <taxon>Alveolata</taxon>
        <taxon>Dinophyceae</taxon>
        <taxon>Suessiales</taxon>
        <taxon>Symbiodiniaceae</taxon>
        <taxon>Cladocopium</taxon>
    </lineage>
</organism>
<dbReference type="EMBL" id="CAMXCT010002557">
    <property type="protein sequence ID" value="CAI3998861.1"/>
    <property type="molecule type" value="Genomic_DNA"/>
</dbReference>
<dbReference type="EMBL" id="CAMXCT020002557">
    <property type="protein sequence ID" value="CAL1152236.1"/>
    <property type="molecule type" value="Genomic_DNA"/>
</dbReference>
<protein>
    <recommendedName>
        <fullName evidence="2 10">peptidylprolyl isomerase</fullName>
        <ecNumber evidence="2 10">5.2.1.8</ecNumber>
    </recommendedName>
</protein>
<dbReference type="InterPro" id="IPR000719">
    <property type="entry name" value="Prot_kinase_dom"/>
</dbReference>
<keyword evidence="6" id="KW-0418">Kinase</keyword>
<feature type="binding site" evidence="11">
    <location>
        <position position="658"/>
    </location>
    <ligand>
        <name>ATP</name>
        <dbReference type="ChEBI" id="CHEBI:30616"/>
    </ligand>
</feature>
<dbReference type="EC" id="5.2.1.8" evidence="2 10"/>
<dbReference type="PANTHER" id="PTHR24058">
    <property type="entry name" value="DUAL SPECIFICITY PROTEIN KINASE"/>
    <property type="match status" value="1"/>
</dbReference>
<dbReference type="InterPro" id="IPR011009">
    <property type="entry name" value="Kinase-like_dom_sf"/>
</dbReference>
<keyword evidence="4" id="KW-0808">Transferase</keyword>
<keyword evidence="3" id="KW-0723">Serine/threonine-protein kinase</keyword>
<dbReference type="SUPFAM" id="SSF56112">
    <property type="entry name" value="Protein kinase-like (PK-like)"/>
    <property type="match status" value="1"/>
</dbReference>
<keyword evidence="8 10" id="KW-0697">Rotamase</keyword>
<evidence type="ECO:0000256" key="7">
    <source>
        <dbReference type="ARBA" id="ARBA00022840"/>
    </source>
</evidence>
<dbReference type="InterPro" id="IPR017441">
    <property type="entry name" value="Protein_kinase_ATP_BS"/>
</dbReference>
<dbReference type="PROSITE" id="PS50059">
    <property type="entry name" value="FKBP_PPIASE"/>
    <property type="match status" value="1"/>
</dbReference>
<dbReference type="GO" id="GO:0003755">
    <property type="term" value="F:peptidyl-prolyl cis-trans isomerase activity"/>
    <property type="evidence" value="ECO:0007669"/>
    <property type="project" value="UniProtKB-KW"/>
</dbReference>
<evidence type="ECO:0000256" key="8">
    <source>
        <dbReference type="ARBA" id="ARBA00023110"/>
    </source>
</evidence>
<dbReference type="Gene3D" id="1.10.510.10">
    <property type="entry name" value="Transferase(Phosphotransferase) domain 1"/>
    <property type="match status" value="1"/>
</dbReference>
<evidence type="ECO:0000256" key="11">
    <source>
        <dbReference type="PROSITE-ProRule" id="PRU10141"/>
    </source>
</evidence>
<evidence type="ECO:0000256" key="5">
    <source>
        <dbReference type="ARBA" id="ARBA00022741"/>
    </source>
</evidence>
<dbReference type="PROSITE" id="PS50011">
    <property type="entry name" value="PROTEIN_KINASE_DOM"/>
    <property type="match status" value="1"/>
</dbReference>
<dbReference type="PANTHER" id="PTHR24058:SF103">
    <property type="entry name" value="SERINE_THREONINE-PROTEIN KINASE PRP4 HOMOLOG"/>
    <property type="match status" value="1"/>
</dbReference>
<evidence type="ECO:0000259" key="13">
    <source>
        <dbReference type="PROSITE" id="PS50059"/>
    </source>
</evidence>
<dbReference type="AlphaFoldDB" id="A0A9P1CYY4"/>
<dbReference type="Proteomes" id="UP001152797">
    <property type="component" value="Unassembled WGS sequence"/>
</dbReference>
<feature type="domain" description="PPIase FKBP-type" evidence="13">
    <location>
        <begin position="321"/>
        <end position="408"/>
    </location>
</feature>
<keyword evidence="5 11" id="KW-0547">Nucleotide-binding</keyword>
<dbReference type="SUPFAM" id="SSF54534">
    <property type="entry name" value="FKBP-like"/>
    <property type="match status" value="1"/>
</dbReference>
<dbReference type="InterPro" id="IPR050494">
    <property type="entry name" value="Ser_Thr_dual-spec_kinase"/>
</dbReference>
<dbReference type="PROSITE" id="PS00107">
    <property type="entry name" value="PROTEIN_KINASE_ATP"/>
    <property type="match status" value="1"/>
</dbReference>
<dbReference type="GO" id="GO:0004674">
    <property type="term" value="F:protein serine/threonine kinase activity"/>
    <property type="evidence" value="ECO:0007669"/>
    <property type="project" value="UniProtKB-KW"/>
</dbReference>
<dbReference type="FunFam" id="3.10.50.40:FF:000006">
    <property type="entry name" value="Peptidyl-prolyl cis-trans isomerase"/>
    <property type="match status" value="1"/>
</dbReference>
<dbReference type="Gene3D" id="3.10.50.40">
    <property type="match status" value="1"/>
</dbReference>
<dbReference type="InterPro" id="IPR046357">
    <property type="entry name" value="PPIase_dom_sf"/>
</dbReference>
<name>A0A9P1CYY4_9DINO</name>
<comment type="catalytic activity">
    <reaction evidence="1 10">
        <text>[protein]-peptidylproline (omega=180) = [protein]-peptidylproline (omega=0)</text>
        <dbReference type="Rhea" id="RHEA:16237"/>
        <dbReference type="Rhea" id="RHEA-COMP:10747"/>
        <dbReference type="Rhea" id="RHEA-COMP:10748"/>
        <dbReference type="ChEBI" id="CHEBI:83833"/>
        <dbReference type="ChEBI" id="CHEBI:83834"/>
        <dbReference type="EC" id="5.2.1.8"/>
    </reaction>
</comment>
<reference evidence="14" key="1">
    <citation type="submission" date="2022-10" db="EMBL/GenBank/DDBJ databases">
        <authorList>
            <person name="Chen Y."/>
            <person name="Dougan E. K."/>
            <person name="Chan C."/>
            <person name="Rhodes N."/>
            <person name="Thang M."/>
        </authorList>
    </citation>
    <scope>NUCLEOTIDE SEQUENCE</scope>
</reference>
<dbReference type="PROSITE" id="PS00108">
    <property type="entry name" value="PROTEIN_KINASE_ST"/>
    <property type="match status" value="1"/>
</dbReference>
<dbReference type="SMART" id="SM00220">
    <property type="entry name" value="S_TKc"/>
    <property type="match status" value="1"/>
</dbReference>
<gene>
    <name evidence="14" type="ORF">C1SCF055_LOCUS25128</name>
</gene>
<reference evidence="15 16" key="2">
    <citation type="submission" date="2024-05" db="EMBL/GenBank/DDBJ databases">
        <authorList>
            <person name="Chen Y."/>
            <person name="Shah S."/>
            <person name="Dougan E. K."/>
            <person name="Thang M."/>
            <person name="Chan C."/>
        </authorList>
    </citation>
    <scope>NUCLEOTIDE SEQUENCE [LARGE SCALE GENOMIC DNA]</scope>
</reference>
<dbReference type="Pfam" id="PF00069">
    <property type="entry name" value="Pkinase"/>
    <property type="match status" value="1"/>
</dbReference>
<evidence type="ECO:0000313" key="14">
    <source>
        <dbReference type="EMBL" id="CAI3998861.1"/>
    </source>
</evidence>
<dbReference type="Pfam" id="PF00254">
    <property type="entry name" value="FKBP_C"/>
    <property type="match status" value="1"/>
</dbReference>
<evidence type="ECO:0000256" key="1">
    <source>
        <dbReference type="ARBA" id="ARBA00000971"/>
    </source>
</evidence>
<evidence type="ECO:0000256" key="10">
    <source>
        <dbReference type="PROSITE-ProRule" id="PRU00277"/>
    </source>
</evidence>
<keyword evidence="16" id="KW-1185">Reference proteome</keyword>
<keyword evidence="7 11" id="KW-0067">ATP-binding</keyword>
<comment type="caution">
    <text evidence="14">The sequence shown here is derived from an EMBL/GenBank/DDBJ whole genome shotgun (WGS) entry which is preliminary data.</text>
</comment>
<evidence type="ECO:0000256" key="9">
    <source>
        <dbReference type="ARBA" id="ARBA00023235"/>
    </source>
</evidence>
<sequence>MQKSQSLPRIPGAKRQHFPKIRVVALNDAKHIALREQRLGIQLTEKPRKKTPEEVLAEIDEMFLKQTLASQDVFLQEKKISLDQHFSTALEAARRTAETASMLQNDVPEPKPPEPELPAVELFQTLDDLSGIDSPSRSSKATEGLELCAEQLSTLIEKVAHTDGVLQRDIESSEVLISEVEETPQEVVAKNPGPALLAAREAPKLFKEIDSRIPRSKLKAYDVLLRAGAVEVHRYVEDNMNSALARRDEGVQWVSKVLTRKDRNPAGHSMWCKRALQKVESEREDRRIQFGLGLGYALLRMLRGQKVRCEVVGEGEAPVKGQSVKVHYTGKLENGKVFDSSVSRGDPLEFAVGTGQVIAGWDEGILTMRVGGKRQLKIPSKLGYGARGVGPIPPNATLLFDCELETYWPMTAAISSFETTLELHPGCKVRLKALHVQRNGQLGVVEDYVPQRQRWRVRLLSSGKSHDFKAENLQLEEAADRPPPADWVGPKQLETAAPVQAAFKDEEVKPEVAKPPPKVLKVGSLVILHGLKSAPELNEQKGEIEAWDILGHWDGLLDESFVPDSSRWRVKVSGAMKDLKAENLRLLDLEESQVLSELDAFEADLDHFSVSPGDLCGPSNRFVIEEALGEGTFSTVFRCRDADHSPSNESPAPRYAVKFTRSNETTRRALEREVKIMSQLITKVAPQDPEGMRCILCLAFFETFLHQGRLAATFELMKCNLRTALAKYGAGKGLPLLPTVRDFARQLLLALRLLRRAQLIHCDVKPENLLLAPDNASIKLCDFGSCHGPADRLLSDQLMPRNYRAPEIILGQEYGFAVDMWSAAATIFELATDQVLFKGETNNEMLLEMMKVCGPFPLALVLTGQFSLKHFGANGDFLNAKGGGCRVRPLESFDPPPRPLQFLLEESLREPPKGVTESRHKGMVQNLWDFLCRGLQANASQRPTPEVALTHKVFQKGG</sequence>
<feature type="domain" description="Protein kinase" evidence="12">
    <location>
        <begin position="622"/>
        <end position="954"/>
    </location>
</feature>
<dbReference type="Gene3D" id="3.30.200.20">
    <property type="entry name" value="Phosphorylase Kinase, domain 1"/>
    <property type="match status" value="1"/>
</dbReference>